<name>A0AAN8P409_9PEZI</name>
<reference evidence="2 3" key="1">
    <citation type="submission" date="2019-10" db="EMBL/GenBank/DDBJ databases">
        <authorList>
            <person name="Palmer J.M."/>
        </authorList>
    </citation>
    <scope>NUCLEOTIDE SEQUENCE [LARGE SCALE GENOMIC DNA]</scope>
    <source>
        <strain evidence="2 3">TWF506</strain>
    </source>
</reference>
<feature type="compositionally biased region" description="Acidic residues" evidence="1">
    <location>
        <begin position="1"/>
        <end position="10"/>
    </location>
</feature>
<protein>
    <submittedName>
        <fullName evidence="2">Uncharacterized protein</fullName>
    </submittedName>
</protein>
<organism evidence="2 3">
    <name type="scientific">Arthrobotrys conoides</name>
    <dbReference type="NCBI Taxonomy" id="74498"/>
    <lineage>
        <taxon>Eukaryota</taxon>
        <taxon>Fungi</taxon>
        <taxon>Dikarya</taxon>
        <taxon>Ascomycota</taxon>
        <taxon>Pezizomycotina</taxon>
        <taxon>Orbiliomycetes</taxon>
        <taxon>Orbiliales</taxon>
        <taxon>Orbiliaceae</taxon>
        <taxon>Arthrobotrys</taxon>
    </lineage>
</organism>
<gene>
    <name evidence="2" type="ORF">TWF506_004379</name>
</gene>
<sequence>MADNDNDSLAEEIRDTKRRFAATDPLPTSRPRSSKLRRVGDTTSSPSSSSSSSVFSAGVERATGLMSSDCWICGSEYGVDLKDLRDRQILPSTFNIGGIENAISLCKRCHHALNTPIPMLILVPLNLQTFRDFEKNDFQQRL</sequence>
<evidence type="ECO:0000313" key="3">
    <source>
        <dbReference type="Proteomes" id="UP001307849"/>
    </source>
</evidence>
<dbReference type="AlphaFoldDB" id="A0AAN8P409"/>
<evidence type="ECO:0000256" key="1">
    <source>
        <dbReference type="SAM" id="MobiDB-lite"/>
    </source>
</evidence>
<proteinExistence type="predicted"/>
<dbReference type="Proteomes" id="UP001307849">
    <property type="component" value="Unassembled WGS sequence"/>
</dbReference>
<evidence type="ECO:0000313" key="2">
    <source>
        <dbReference type="EMBL" id="KAK6498140.1"/>
    </source>
</evidence>
<feature type="region of interest" description="Disordered" evidence="1">
    <location>
        <begin position="1"/>
        <end position="54"/>
    </location>
</feature>
<comment type="caution">
    <text evidence="2">The sequence shown here is derived from an EMBL/GenBank/DDBJ whole genome shotgun (WGS) entry which is preliminary data.</text>
</comment>
<accession>A0AAN8P409</accession>
<dbReference type="EMBL" id="JAVHJM010000014">
    <property type="protein sequence ID" value="KAK6498140.1"/>
    <property type="molecule type" value="Genomic_DNA"/>
</dbReference>
<feature type="compositionally biased region" description="Low complexity" evidence="1">
    <location>
        <begin position="44"/>
        <end position="53"/>
    </location>
</feature>
<keyword evidence="3" id="KW-1185">Reference proteome</keyword>